<proteinExistence type="predicted"/>
<sequence>MSRLHTARNTETWYLEEAMAGPLIRLAHLGQRRVYKKGEFLYHQEEVSSHFFFILSGRVQVSIFREDGGEFVLEVMGRWALCGEADAFEQAPRFSAAVAAEETEVIVFDAAAMEHVFASHPELAVALLRIASLKQRVLGRRLRHLASPKPEKRIFELLSRLAELYGVEQDGAIVIGITLTHEQISAMTGASRVTVTRTLTRLREEGVIAIHDRQIHILDLSRLDR</sequence>
<dbReference type="PANTHER" id="PTHR24567:SF74">
    <property type="entry name" value="HTH-TYPE TRANSCRIPTIONAL REGULATOR ARCR"/>
    <property type="match status" value="1"/>
</dbReference>
<dbReference type="CDD" id="cd00038">
    <property type="entry name" value="CAP_ED"/>
    <property type="match status" value="1"/>
</dbReference>
<dbReference type="PRINTS" id="PR00034">
    <property type="entry name" value="HTHCRP"/>
</dbReference>
<dbReference type="InterPro" id="IPR018490">
    <property type="entry name" value="cNMP-bd_dom_sf"/>
</dbReference>
<dbReference type="SMART" id="SM00100">
    <property type="entry name" value="cNMP"/>
    <property type="match status" value="1"/>
</dbReference>
<evidence type="ECO:0000313" key="7">
    <source>
        <dbReference type="Proteomes" id="UP001232156"/>
    </source>
</evidence>
<keyword evidence="7" id="KW-1185">Reference proteome</keyword>
<protein>
    <submittedName>
        <fullName evidence="6">Crp/Fnr family transcriptional regulator</fullName>
    </submittedName>
</protein>
<dbReference type="PANTHER" id="PTHR24567">
    <property type="entry name" value="CRP FAMILY TRANSCRIPTIONAL REGULATORY PROTEIN"/>
    <property type="match status" value="1"/>
</dbReference>
<dbReference type="SMART" id="SM00419">
    <property type="entry name" value="HTH_CRP"/>
    <property type="match status" value="1"/>
</dbReference>
<keyword evidence="1" id="KW-0805">Transcription regulation</keyword>
<evidence type="ECO:0000313" key="6">
    <source>
        <dbReference type="EMBL" id="MDR4125504.1"/>
    </source>
</evidence>
<dbReference type="SUPFAM" id="SSF51206">
    <property type="entry name" value="cAMP-binding domain-like"/>
    <property type="match status" value="1"/>
</dbReference>
<evidence type="ECO:0000259" key="5">
    <source>
        <dbReference type="PROSITE" id="PS51063"/>
    </source>
</evidence>
<dbReference type="SUPFAM" id="SSF46785">
    <property type="entry name" value="Winged helix' DNA-binding domain"/>
    <property type="match status" value="1"/>
</dbReference>
<dbReference type="PROSITE" id="PS50042">
    <property type="entry name" value="CNMP_BINDING_3"/>
    <property type="match status" value="1"/>
</dbReference>
<keyword evidence="3" id="KW-0804">Transcription</keyword>
<evidence type="ECO:0000256" key="1">
    <source>
        <dbReference type="ARBA" id="ARBA00023015"/>
    </source>
</evidence>
<name>A0ABU1D4Z6_9BURK</name>
<evidence type="ECO:0000256" key="2">
    <source>
        <dbReference type="ARBA" id="ARBA00023125"/>
    </source>
</evidence>
<feature type="domain" description="HTH crp-type" evidence="5">
    <location>
        <begin position="148"/>
        <end position="221"/>
    </location>
</feature>
<dbReference type="InterPro" id="IPR036390">
    <property type="entry name" value="WH_DNA-bd_sf"/>
</dbReference>
<dbReference type="InterPro" id="IPR050397">
    <property type="entry name" value="Env_Response_Regulators"/>
</dbReference>
<dbReference type="InterPro" id="IPR014710">
    <property type="entry name" value="RmlC-like_jellyroll"/>
</dbReference>
<dbReference type="Pfam" id="PF13545">
    <property type="entry name" value="HTH_Crp_2"/>
    <property type="match status" value="1"/>
</dbReference>
<keyword evidence="2" id="KW-0238">DNA-binding</keyword>
<accession>A0ABU1D4Z6</accession>
<evidence type="ECO:0000259" key="4">
    <source>
        <dbReference type="PROSITE" id="PS50042"/>
    </source>
</evidence>
<dbReference type="PROSITE" id="PS51063">
    <property type="entry name" value="HTH_CRP_2"/>
    <property type="match status" value="1"/>
</dbReference>
<organism evidence="6 7">
    <name type="scientific">Yanghanlia caeni</name>
    <dbReference type="NCBI Taxonomy" id="3064283"/>
    <lineage>
        <taxon>Bacteria</taxon>
        <taxon>Pseudomonadati</taxon>
        <taxon>Pseudomonadota</taxon>
        <taxon>Betaproteobacteria</taxon>
        <taxon>Burkholderiales</taxon>
        <taxon>Alcaligenaceae</taxon>
        <taxon>Yanghanlia</taxon>
    </lineage>
</organism>
<dbReference type="Gene3D" id="2.60.120.10">
    <property type="entry name" value="Jelly Rolls"/>
    <property type="match status" value="1"/>
</dbReference>
<reference evidence="6 7" key="1">
    <citation type="submission" date="2023-08" db="EMBL/GenBank/DDBJ databases">
        <title>Alcaligenaceae gen. nov., a novel taxon isolated from the sludge of Yixing Pesticide Factory.</title>
        <authorList>
            <person name="Ruan L."/>
        </authorList>
    </citation>
    <scope>NUCLEOTIDE SEQUENCE [LARGE SCALE GENOMIC DNA]</scope>
    <source>
        <strain evidence="6 7">LG-2</strain>
    </source>
</reference>
<dbReference type="Pfam" id="PF00027">
    <property type="entry name" value="cNMP_binding"/>
    <property type="match status" value="1"/>
</dbReference>
<dbReference type="InterPro" id="IPR012318">
    <property type="entry name" value="HTH_CRP"/>
</dbReference>
<dbReference type="RefSeq" id="WP_347286695.1">
    <property type="nucleotide sequence ID" value="NZ_JAUZQE010000010.1"/>
</dbReference>
<comment type="caution">
    <text evidence="6">The sequence shown here is derived from an EMBL/GenBank/DDBJ whole genome shotgun (WGS) entry which is preliminary data.</text>
</comment>
<dbReference type="Proteomes" id="UP001232156">
    <property type="component" value="Unassembled WGS sequence"/>
</dbReference>
<dbReference type="InterPro" id="IPR000595">
    <property type="entry name" value="cNMP-bd_dom"/>
</dbReference>
<feature type="domain" description="Cyclic nucleotide-binding" evidence="4">
    <location>
        <begin position="14"/>
        <end position="117"/>
    </location>
</feature>
<dbReference type="EMBL" id="JAUZQE010000010">
    <property type="protein sequence ID" value="MDR4125504.1"/>
    <property type="molecule type" value="Genomic_DNA"/>
</dbReference>
<evidence type="ECO:0000256" key="3">
    <source>
        <dbReference type="ARBA" id="ARBA00023163"/>
    </source>
</evidence>
<gene>
    <name evidence="6" type="ORF">Q8947_05850</name>
</gene>